<protein>
    <submittedName>
        <fullName evidence="6">TetR/AcrR family transcriptional regulator</fullName>
    </submittedName>
</protein>
<evidence type="ECO:0000313" key="7">
    <source>
        <dbReference type="Proteomes" id="UP001551482"/>
    </source>
</evidence>
<dbReference type="InterPro" id="IPR023772">
    <property type="entry name" value="DNA-bd_HTH_TetR-type_CS"/>
</dbReference>
<proteinExistence type="predicted"/>
<accession>A0ABV3DN10</accession>
<evidence type="ECO:0000313" key="6">
    <source>
        <dbReference type="EMBL" id="MEU8136612.1"/>
    </source>
</evidence>
<dbReference type="InterPro" id="IPR009057">
    <property type="entry name" value="Homeodomain-like_sf"/>
</dbReference>
<feature type="DNA-binding region" description="H-T-H motif" evidence="4">
    <location>
        <begin position="41"/>
        <end position="60"/>
    </location>
</feature>
<evidence type="ECO:0000256" key="2">
    <source>
        <dbReference type="ARBA" id="ARBA00023125"/>
    </source>
</evidence>
<dbReference type="PROSITE" id="PS01081">
    <property type="entry name" value="HTH_TETR_1"/>
    <property type="match status" value="1"/>
</dbReference>
<dbReference type="PROSITE" id="PS50977">
    <property type="entry name" value="HTH_TETR_2"/>
    <property type="match status" value="1"/>
</dbReference>
<gene>
    <name evidence="6" type="ORF">AB0C36_24260</name>
</gene>
<dbReference type="SUPFAM" id="SSF48498">
    <property type="entry name" value="Tetracyclin repressor-like, C-terminal domain"/>
    <property type="match status" value="1"/>
</dbReference>
<dbReference type="Gene3D" id="1.10.357.10">
    <property type="entry name" value="Tetracycline Repressor, domain 2"/>
    <property type="match status" value="1"/>
</dbReference>
<evidence type="ECO:0000256" key="4">
    <source>
        <dbReference type="PROSITE-ProRule" id="PRU00335"/>
    </source>
</evidence>
<dbReference type="InterPro" id="IPR011075">
    <property type="entry name" value="TetR_C"/>
</dbReference>
<dbReference type="RefSeq" id="WP_358357317.1">
    <property type="nucleotide sequence ID" value="NZ_JBEZFP010000067.1"/>
</dbReference>
<keyword evidence="1" id="KW-0805">Transcription regulation</keyword>
<reference evidence="6 7" key="1">
    <citation type="submission" date="2024-06" db="EMBL/GenBank/DDBJ databases">
        <title>The Natural Products Discovery Center: Release of the First 8490 Sequenced Strains for Exploring Actinobacteria Biosynthetic Diversity.</title>
        <authorList>
            <person name="Kalkreuter E."/>
            <person name="Kautsar S.A."/>
            <person name="Yang D."/>
            <person name="Bader C.D."/>
            <person name="Teijaro C.N."/>
            <person name="Fluegel L."/>
            <person name="Davis C.M."/>
            <person name="Simpson J.R."/>
            <person name="Lauterbach L."/>
            <person name="Steele A.D."/>
            <person name="Gui C."/>
            <person name="Meng S."/>
            <person name="Li G."/>
            <person name="Viehrig K."/>
            <person name="Ye F."/>
            <person name="Su P."/>
            <person name="Kiefer A.F."/>
            <person name="Nichols A."/>
            <person name="Cepeda A.J."/>
            <person name="Yan W."/>
            <person name="Fan B."/>
            <person name="Jiang Y."/>
            <person name="Adhikari A."/>
            <person name="Zheng C.-J."/>
            <person name="Schuster L."/>
            <person name="Cowan T.M."/>
            <person name="Smanski M.J."/>
            <person name="Chevrette M.G."/>
            <person name="De Carvalho L.P.S."/>
            <person name="Shen B."/>
        </authorList>
    </citation>
    <scope>NUCLEOTIDE SEQUENCE [LARGE SCALE GENOMIC DNA]</scope>
    <source>
        <strain evidence="6 7">NPDC048946</strain>
    </source>
</reference>
<feature type="domain" description="HTH tetR-type" evidence="5">
    <location>
        <begin position="18"/>
        <end position="78"/>
    </location>
</feature>
<dbReference type="PANTHER" id="PTHR47506:SF1">
    <property type="entry name" value="HTH-TYPE TRANSCRIPTIONAL REGULATOR YJDC"/>
    <property type="match status" value="1"/>
</dbReference>
<dbReference type="PANTHER" id="PTHR47506">
    <property type="entry name" value="TRANSCRIPTIONAL REGULATORY PROTEIN"/>
    <property type="match status" value="1"/>
</dbReference>
<comment type="caution">
    <text evidence="6">The sequence shown here is derived from an EMBL/GenBank/DDBJ whole genome shotgun (WGS) entry which is preliminary data.</text>
</comment>
<evidence type="ECO:0000256" key="3">
    <source>
        <dbReference type="ARBA" id="ARBA00023163"/>
    </source>
</evidence>
<dbReference type="SUPFAM" id="SSF46689">
    <property type="entry name" value="Homeodomain-like"/>
    <property type="match status" value="1"/>
</dbReference>
<evidence type="ECO:0000259" key="5">
    <source>
        <dbReference type="PROSITE" id="PS50977"/>
    </source>
</evidence>
<dbReference type="Proteomes" id="UP001551482">
    <property type="component" value="Unassembled WGS sequence"/>
</dbReference>
<dbReference type="Gene3D" id="1.10.10.60">
    <property type="entry name" value="Homeodomain-like"/>
    <property type="match status" value="1"/>
</dbReference>
<sequence length="207" mass="22582">MTRTPPDQTTAKRGRPRAFDRDAALAKATQLFWQRGYEATSIGELTRAMGINPPSLYAAFGDKKALFLEVVSTYGETYGAFTRQALDEEPRAYDGMARLLREAAVSFTDPTHPRGCLVICAATNVTEQSSDVEADLRALRAGNIAEFERRFRAAVEAGETAPDADPHAMANFYAAVFQGMSQRARDGGTTDELRAVAEMAIAAWPKP</sequence>
<organism evidence="6 7">
    <name type="scientific">Streptodolium elevatio</name>
    <dbReference type="NCBI Taxonomy" id="3157996"/>
    <lineage>
        <taxon>Bacteria</taxon>
        <taxon>Bacillati</taxon>
        <taxon>Actinomycetota</taxon>
        <taxon>Actinomycetes</taxon>
        <taxon>Kitasatosporales</taxon>
        <taxon>Streptomycetaceae</taxon>
        <taxon>Streptodolium</taxon>
    </lineage>
</organism>
<name>A0ABV3DN10_9ACTN</name>
<keyword evidence="3" id="KW-0804">Transcription</keyword>
<dbReference type="InterPro" id="IPR001647">
    <property type="entry name" value="HTH_TetR"/>
</dbReference>
<evidence type="ECO:0000256" key="1">
    <source>
        <dbReference type="ARBA" id="ARBA00023015"/>
    </source>
</evidence>
<dbReference type="InterPro" id="IPR036271">
    <property type="entry name" value="Tet_transcr_reg_TetR-rel_C_sf"/>
</dbReference>
<keyword evidence="2 4" id="KW-0238">DNA-binding</keyword>
<dbReference type="EMBL" id="JBEZFP010000067">
    <property type="protein sequence ID" value="MEU8136612.1"/>
    <property type="molecule type" value="Genomic_DNA"/>
</dbReference>
<dbReference type="Pfam" id="PF16925">
    <property type="entry name" value="TetR_C_13"/>
    <property type="match status" value="1"/>
</dbReference>
<dbReference type="Pfam" id="PF00440">
    <property type="entry name" value="TetR_N"/>
    <property type="match status" value="1"/>
</dbReference>
<keyword evidence="7" id="KW-1185">Reference proteome</keyword>